<sequence>MKRSVSLFLALILSSTIEQLWAKTFGGFLMPEVSNIATLKNKPHTYLNIIMYRH</sequence>
<keyword evidence="2" id="KW-1185">Reference proteome</keyword>
<organism evidence="1 2">
    <name type="scientific">Pedobacter ureilyticus</name>
    <dbReference type="NCBI Taxonomy" id="1393051"/>
    <lineage>
        <taxon>Bacteria</taxon>
        <taxon>Pseudomonadati</taxon>
        <taxon>Bacteroidota</taxon>
        <taxon>Sphingobacteriia</taxon>
        <taxon>Sphingobacteriales</taxon>
        <taxon>Sphingobacteriaceae</taxon>
        <taxon>Pedobacter</taxon>
    </lineage>
</organism>
<dbReference type="EMBL" id="SSHJ02000010">
    <property type="protein sequence ID" value="MFN0257743.1"/>
    <property type="molecule type" value="Genomic_DNA"/>
</dbReference>
<comment type="caution">
    <text evidence="1">The sequence shown here is derived from an EMBL/GenBank/DDBJ whole genome shotgun (WGS) entry which is preliminary data.</text>
</comment>
<gene>
    <name evidence="1" type="ORF">E6A44_019320</name>
</gene>
<dbReference type="Proteomes" id="UP001517247">
    <property type="component" value="Unassembled WGS sequence"/>
</dbReference>
<evidence type="ECO:0000313" key="1">
    <source>
        <dbReference type="EMBL" id="MFN0257743.1"/>
    </source>
</evidence>
<proteinExistence type="predicted"/>
<reference evidence="1 2" key="1">
    <citation type="submission" date="2024-12" db="EMBL/GenBank/DDBJ databases">
        <authorList>
            <person name="Hu S."/>
        </authorList>
    </citation>
    <scope>NUCLEOTIDE SEQUENCE [LARGE SCALE GENOMIC DNA]</scope>
    <source>
        <strain evidence="1 2">THG-T11</strain>
    </source>
</reference>
<protein>
    <submittedName>
        <fullName evidence="1">Uncharacterized protein</fullName>
    </submittedName>
</protein>
<accession>A0ABW9JAZ0</accession>
<name>A0ABW9JAZ0_9SPHI</name>
<evidence type="ECO:0000313" key="2">
    <source>
        <dbReference type="Proteomes" id="UP001517247"/>
    </source>
</evidence>
<dbReference type="RefSeq" id="WP_170311405.1">
    <property type="nucleotide sequence ID" value="NZ_SSHJ02000010.1"/>
</dbReference>